<accession>A0A4U0VEN8</accession>
<reference evidence="5" key="3">
    <citation type="submission" date="2023-06" db="EMBL/GenBank/DDBJ databases">
        <title>Black Yeasts Isolated from many extreme environments.</title>
        <authorList>
            <person name="Coleine C."/>
            <person name="Stajich J.E."/>
            <person name="Selbmann L."/>
        </authorList>
    </citation>
    <scope>NUCLEOTIDE SEQUENCE</scope>
    <source>
        <strain evidence="5">CCFEE 5200</strain>
    </source>
</reference>
<dbReference type="EMBL" id="JASUXU010000006">
    <property type="protein sequence ID" value="KAK0325738.1"/>
    <property type="molecule type" value="Genomic_DNA"/>
</dbReference>
<gene>
    <name evidence="6" type="ORF">B0A54_01892</name>
    <name evidence="4" type="ORF">LTR82_003275</name>
    <name evidence="5" type="ORF">LTR91_009426</name>
</gene>
<dbReference type="GO" id="GO:0016020">
    <property type="term" value="C:membrane"/>
    <property type="evidence" value="ECO:0007669"/>
    <property type="project" value="TreeGrafter"/>
</dbReference>
<evidence type="ECO:0000313" key="4">
    <source>
        <dbReference type="EMBL" id="KAK0325738.1"/>
    </source>
</evidence>
<comment type="similarity">
    <text evidence="1 2">Belongs to the VPS51 family.</text>
</comment>
<evidence type="ECO:0000313" key="8">
    <source>
        <dbReference type="Proteomes" id="UP001175353"/>
    </source>
</evidence>
<dbReference type="GO" id="GO:0007030">
    <property type="term" value="P:Golgi organization"/>
    <property type="evidence" value="ECO:0007669"/>
    <property type="project" value="UniProtKB-UniRule"/>
</dbReference>
<comment type="function">
    <text evidence="2">Acts as component of the GARP complex that is involved in retrograde transport from early and late endosomes to the trans-Golgi network (TGN).</text>
</comment>
<dbReference type="Pfam" id="PF08700">
    <property type="entry name" value="VPS51_Exo84_N"/>
    <property type="match status" value="1"/>
</dbReference>
<proteinExistence type="inferred from homology"/>
<dbReference type="Proteomes" id="UP000310066">
    <property type="component" value="Unassembled WGS sequence"/>
</dbReference>
<dbReference type="GO" id="GO:0006869">
    <property type="term" value="P:lipid transport"/>
    <property type="evidence" value="ECO:0007669"/>
    <property type="project" value="UniProtKB-UniRule"/>
</dbReference>
<dbReference type="GO" id="GO:0000938">
    <property type="term" value="C:GARP complex"/>
    <property type="evidence" value="ECO:0007669"/>
    <property type="project" value="UniProtKB-UniRule"/>
</dbReference>
<dbReference type="PANTHER" id="PTHR15954">
    <property type="entry name" value="VACUOLAR PROTEIN SORTING-ASSOCIATED PROTEIN 51 HOMOLOG"/>
    <property type="match status" value="1"/>
</dbReference>
<dbReference type="InterPro" id="IPR014812">
    <property type="entry name" value="Vps51"/>
</dbReference>
<dbReference type="GO" id="GO:0015031">
    <property type="term" value="P:protein transport"/>
    <property type="evidence" value="ECO:0007669"/>
    <property type="project" value="UniProtKB-UniRule"/>
</dbReference>
<comment type="subunit">
    <text evidence="2">Component of the Golgi-associated retrograde protein (GARP) complex.</text>
</comment>
<organism evidence="6 7">
    <name type="scientific">Friedmanniomyces endolithicus</name>
    <dbReference type="NCBI Taxonomy" id="329885"/>
    <lineage>
        <taxon>Eukaryota</taxon>
        <taxon>Fungi</taxon>
        <taxon>Dikarya</taxon>
        <taxon>Ascomycota</taxon>
        <taxon>Pezizomycotina</taxon>
        <taxon>Dothideomycetes</taxon>
        <taxon>Dothideomycetidae</taxon>
        <taxon>Mycosphaerellales</taxon>
        <taxon>Teratosphaeriaceae</taxon>
        <taxon>Friedmanniomyces</taxon>
    </lineage>
</organism>
<dbReference type="GO" id="GO:0048193">
    <property type="term" value="P:Golgi vesicle transport"/>
    <property type="evidence" value="ECO:0007669"/>
    <property type="project" value="TreeGrafter"/>
</dbReference>
<dbReference type="GO" id="GO:0042147">
    <property type="term" value="P:retrograde transport, endosome to Golgi"/>
    <property type="evidence" value="ECO:0007669"/>
    <property type="project" value="UniProtKB-UniRule"/>
</dbReference>
<keyword evidence="8" id="KW-1185">Reference proteome</keyword>
<name>A0A4U0VEN8_9PEZI</name>
<reference evidence="4" key="2">
    <citation type="submission" date="2021-12" db="EMBL/GenBank/DDBJ databases">
        <title>Black yeast isolated from Biological Soil Crust.</title>
        <authorList>
            <person name="Kurbessoian T."/>
        </authorList>
    </citation>
    <scope>NUCLEOTIDE SEQUENCE</scope>
    <source>
        <strain evidence="4">CCFEE 5208</strain>
    </source>
</reference>
<dbReference type="GO" id="GO:0005829">
    <property type="term" value="C:cytosol"/>
    <property type="evidence" value="ECO:0007669"/>
    <property type="project" value="GOC"/>
</dbReference>
<dbReference type="GO" id="GO:1990745">
    <property type="term" value="C:EARP complex"/>
    <property type="evidence" value="ECO:0007669"/>
    <property type="project" value="TreeGrafter"/>
</dbReference>
<keyword evidence="2" id="KW-0333">Golgi apparatus</keyword>
<comment type="caution">
    <text evidence="6">The sequence shown here is derived from an EMBL/GenBank/DDBJ whole genome shotgun (WGS) entry which is preliminary data.</text>
</comment>
<evidence type="ECO:0000256" key="3">
    <source>
        <dbReference type="SAM" id="MobiDB-lite"/>
    </source>
</evidence>
<evidence type="ECO:0000313" key="5">
    <source>
        <dbReference type="EMBL" id="KAK0988904.1"/>
    </source>
</evidence>
<reference evidence="6 7" key="1">
    <citation type="submission" date="2017-03" db="EMBL/GenBank/DDBJ databases">
        <title>Genomes of endolithic fungi from Antarctica.</title>
        <authorList>
            <person name="Coleine C."/>
            <person name="Masonjones S."/>
            <person name="Stajich J.E."/>
        </authorList>
    </citation>
    <scope>NUCLEOTIDE SEQUENCE [LARGE SCALE GENOMIC DNA]</scope>
    <source>
        <strain evidence="6 7">CCFEE 5311</strain>
    </source>
</reference>
<comment type="subcellular location">
    <subcellularLocation>
        <location evidence="2">Golgi apparatus</location>
        <location evidence="2">trans-Golgi network</location>
    </subcellularLocation>
</comment>
<evidence type="ECO:0000256" key="2">
    <source>
        <dbReference type="RuleBase" id="RU368010"/>
    </source>
</evidence>
<dbReference type="AlphaFoldDB" id="A0A4U0VEN8"/>
<dbReference type="OrthoDB" id="203678at2759"/>
<dbReference type="Proteomes" id="UP001175353">
    <property type="component" value="Unassembled WGS sequence"/>
</dbReference>
<keyword evidence="2" id="KW-0445">Lipid transport</keyword>
<dbReference type="STRING" id="329885.A0A4U0VEN8"/>
<sequence length="254" mass="27464">MSTIASPRPSISLSSRRTSTSTDAGRSPSTSRAPASAASSLRRNRVALRDYYGIKNAASADAPPTPTLDAIPESELDKPDFDASAYVQSLLASEGLEGILRVEAGLVSEIRGLDGEKKALVYDNYSKLIAATDTIKSMREKMDPVTETSTLMGDIARIAETASRLSSDMGKQYGGETGNAGSDLVKKRRAQQETVKWVLGSPDRLRQLVAEGKTEEAEVQWDEVSTLLARWEGVEGTEQARRRCLEALQVQQIG</sequence>
<dbReference type="PANTHER" id="PTHR15954:SF4">
    <property type="entry name" value="VACUOLAR PROTEIN SORTING-ASSOCIATED PROTEIN 51 HOMOLOG"/>
    <property type="match status" value="1"/>
</dbReference>
<protein>
    <recommendedName>
        <fullName evidence="2">Vacuolar protein sorting-associated protein 51 homolog</fullName>
    </recommendedName>
</protein>
<dbReference type="GO" id="GO:0032456">
    <property type="term" value="P:endocytic recycling"/>
    <property type="evidence" value="ECO:0007669"/>
    <property type="project" value="TreeGrafter"/>
</dbReference>
<evidence type="ECO:0000313" key="6">
    <source>
        <dbReference type="EMBL" id="TKA47520.1"/>
    </source>
</evidence>
<evidence type="ECO:0000256" key="1">
    <source>
        <dbReference type="ARBA" id="ARBA00006080"/>
    </source>
</evidence>
<dbReference type="EMBL" id="JAUJLE010000077">
    <property type="protein sequence ID" value="KAK0988904.1"/>
    <property type="molecule type" value="Genomic_DNA"/>
</dbReference>
<keyword evidence="2" id="KW-0653">Protein transport</keyword>
<evidence type="ECO:0000313" key="7">
    <source>
        <dbReference type="Proteomes" id="UP000310066"/>
    </source>
</evidence>
<dbReference type="Proteomes" id="UP001168146">
    <property type="component" value="Unassembled WGS sequence"/>
</dbReference>
<feature type="region of interest" description="Disordered" evidence="3">
    <location>
        <begin position="1"/>
        <end position="41"/>
    </location>
</feature>
<keyword evidence="2" id="KW-0813">Transport</keyword>
<dbReference type="EMBL" id="NAJP01000005">
    <property type="protein sequence ID" value="TKA47520.1"/>
    <property type="molecule type" value="Genomic_DNA"/>
</dbReference>